<dbReference type="Proteomes" id="UP000663873">
    <property type="component" value="Unassembled WGS sequence"/>
</dbReference>
<dbReference type="SUPFAM" id="SSF46689">
    <property type="entry name" value="Homeodomain-like"/>
    <property type="match status" value="1"/>
</dbReference>
<comment type="caution">
    <text evidence="6">The sequence shown here is derived from an EMBL/GenBank/DDBJ whole genome shotgun (WGS) entry which is preliminary data.</text>
</comment>
<dbReference type="EMBL" id="CAJOBP010006155">
    <property type="protein sequence ID" value="CAF4486381.1"/>
    <property type="molecule type" value="Genomic_DNA"/>
</dbReference>
<evidence type="ECO:0000313" key="8">
    <source>
        <dbReference type="Proteomes" id="UP000663873"/>
    </source>
</evidence>
<dbReference type="Proteomes" id="UP000663851">
    <property type="component" value="Unassembled WGS sequence"/>
</dbReference>
<evidence type="ECO:0000313" key="5">
    <source>
        <dbReference type="EMBL" id="CAF4486381.1"/>
    </source>
</evidence>
<evidence type="ECO:0000313" key="6">
    <source>
        <dbReference type="EMBL" id="CAF4525192.1"/>
    </source>
</evidence>
<protein>
    <recommendedName>
        <fullName evidence="2">HTH CENPB-type domain-containing protein</fullName>
    </recommendedName>
</protein>
<dbReference type="InterPro" id="IPR006600">
    <property type="entry name" value="HTH_CenpB_DNA-bd_dom"/>
</dbReference>
<evidence type="ECO:0000313" key="7">
    <source>
        <dbReference type="Proteomes" id="UP000663851"/>
    </source>
</evidence>
<name>A0A820X1N2_9BILA</name>
<keyword evidence="8" id="KW-1185">Reference proteome</keyword>
<feature type="domain" description="HTH CENPB-type" evidence="2">
    <location>
        <begin position="129"/>
        <end position="200"/>
    </location>
</feature>
<gene>
    <name evidence="6" type="ORF">HFQ381_LOCUS29373</name>
    <name evidence="4" type="ORF">LUA448_LOCUS30551</name>
    <name evidence="3" type="ORF">TIS948_LOCUS31902</name>
    <name evidence="5" type="ORF">UJA718_LOCUS25321</name>
</gene>
<dbReference type="Proteomes" id="UP000663825">
    <property type="component" value="Unassembled WGS sequence"/>
</dbReference>
<reference evidence="6" key="1">
    <citation type="submission" date="2021-02" db="EMBL/GenBank/DDBJ databases">
        <authorList>
            <person name="Nowell W R."/>
        </authorList>
    </citation>
    <scope>NUCLEOTIDE SEQUENCE</scope>
</reference>
<dbReference type="EMBL" id="CAJNYD010004465">
    <property type="protein sequence ID" value="CAF3603335.1"/>
    <property type="molecule type" value="Genomic_DNA"/>
</dbReference>
<dbReference type="Proteomes" id="UP000663833">
    <property type="component" value="Unassembled WGS sequence"/>
</dbReference>
<accession>A0A820X1N2</accession>
<sequence length="398" mass="46217">MININSVLNLFNNLVRQKYQETVHIDPTFKDHELADHLFLLFDQLLNSAELLVDNIVKLDFDYYNDDDAEYQEEDNNEDLTSIDDVTYSYDTMCSIVEYSKTHTFLSLRNRYKNIKYKEQLCRLKRYVDSQGTKIQKLRCIDEFVHAEFIRARESFLPVHDSDVRRLAFKKARSLNLNNFTASHHWILDFKHRHHISPIKITKLITKHHVEDRDKILKSADDFVKKVKDKLPNYAVNHLLNSDQSSFDYGNPSTRTLTTTGERSTTVLVKSMNAVTHSSTIIPIISMIGELVDPIFICLQEPTGRLGSRIQRSIYHANNIHVTCSKSGKLTKSHIQYWVEKVLRPSVADNCLLLLDSWSGQTDPSIYDEIFTGNIKSEKLQIPPKTTGDIQPLDRYFF</sequence>
<evidence type="ECO:0000256" key="1">
    <source>
        <dbReference type="ARBA" id="ARBA00023125"/>
    </source>
</evidence>
<dbReference type="InterPro" id="IPR004875">
    <property type="entry name" value="DDE_SF_endonuclease_dom"/>
</dbReference>
<dbReference type="Pfam" id="PF03184">
    <property type="entry name" value="DDE_1"/>
    <property type="match status" value="1"/>
</dbReference>
<dbReference type="OrthoDB" id="10051656at2759"/>
<dbReference type="AlphaFoldDB" id="A0A820X1N2"/>
<evidence type="ECO:0000313" key="4">
    <source>
        <dbReference type="EMBL" id="CAF3603335.1"/>
    </source>
</evidence>
<evidence type="ECO:0000259" key="2">
    <source>
        <dbReference type="PROSITE" id="PS51253"/>
    </source>
</evidence>
<dbReference type="EMBL" id="CAJNXB010005821">
    <property type="protein sequence ID" value="CAF3450592.1"/>
    <property type="molecule type" value="Genomic_DNA"/>
</dbReference>
<dbReference type="GO" id="GO:0003677">
    <property type="term" value="F:DNA binding"/>
    <property type="evidence" value="ECO:0007669"/>
    <property type="project" value="UniProtKB-KW"/>
</dbReference>
<dbReference type="InterPro" id="IPR009057">
    <property type="entry name" value="Homeodomain-like_sf"/>
</dbReference>
<dbReference type="PROSITE" id="PS51253">
    <property type="entry name" value="HTH_CENPB"/>
    <property type="match status" value="1"/>
</dbReference>
<keyword evidence="1" id="KW-0238">DNA-binding</keyword>
<organism evidence="6 7">
    <name type="scientific">Rotaria socialis</name>
    <dbReference type="NCBI Taxonomy" id="392032"/>
    <lineage>
        <taxon>Eukaryota</taxon>
        <taxon>Metazoa</taxon>
        <taxon>Spiralia</taxon>
        <taxon>Gnathifera</taxon>
        <taxon>Rotifera</taxon>
        <taxon>Eurotatoria</taxon>
        <taxon>Bdelloidea</taxon>
        <taxon>Philodinida</taxon>
        <taxon>Philodinidae</taxon>
        <taxon>Rotaria</taxon>
    </lineage>
</organism>
<dbReference type="EMBL" id="CAJOBO010004602">
    <property type="protein sequence ID" value="CAF4525192.1"/>
    <property type="molecule type" value="Genomic_DNA"/>
</dbReference>
<evidence type="ECO:0000313" key="3">
    <source>
        <dbReference type="EMBL" id="CAF3450592.1"/>
    </source>
</evidence>
<proteinExistence type="predicted"/>